<feature type="region of interest" description="Disordered" evidence="2">
    <location>
        <begin position="221"/>
        <end position="248"/>
    </location>
</feature>
<dbReference type="Proteomes" id="UP001160301">
    <property type="component" value="Unassembled WGS sequence"/>
</dbReference>
<feature type="compositionally biased region" description="Basic and acidic residues" evidence="2">
    <location>
        <begin position="290"/>
        <end position="300"/>
    </location>
</feature>
<reference evidence="3 4" key="1">
    <citation type="submission" date="2023-04" db="EMBL/GenBank/DDBJ databases">
        <title>The genome sequence of Polyangium sorediatum DSM14670.</title>
        <authorList>
            <person name="Zhang X."/>
        </authorList>
    </citation>
    <scope>NUCLEOTIDE SEQUENCE [LARGE SCALE GENOMIC DNA]</scope>
    <source>
        <strain evidence="3 4">DSM 14670</strain>
    </source>
</reference>
<dbReference type="SUPFAM" id="SSF48452">
    <property type="entry name" value="TPR-like"/>
    <property type="match status" value="1"/>
</dbReference>
<feature type="repeat" description="TPR" evidence="1">
    <location>
        <begin position="426"/>
        <end position="459"/>
    </location>
</feature>
<dbReference type="InterPro" id="IPR019734">
    <property type="entry name" value="TPR_rpt"/>
</dbReference>
<dbReference type="SMART" id="SM00028">
    <property type="entry name" value="TPR"/>
    <property type="match status" value="2"/>
</dbReference>
<feature type="region of interest" description="Disordered" evidence="2">
    <location>
        <begin position="282"/>
        <end position="324"/>
    </location>
</feature>
<proteinExistence type="predicted"/>
<evidence type="ECO:0000313" key="4">
    <source>
        <dbReference type="Proteomes" id="UP001160301"/>
    </source>
</evidence>
<keyword evidence="1" id="KW-0802">TPR repeat</keyword>
<dbReference type="RefSeq" id="WP_136972980.1">
    <property type="nucleotide sequence ID" value="NZ_JARZHI010000058.1"/>
</dbReference>
<protein>
    <submittedName>
        <fullName evidence="3">Tetratricopeptide repeat protein</fullName>
    </submittedName>
</protein>
<dbReference type="InterPro" id="IPR011990">
    <property type="entry name" value="TPR-like_helical_dom_sf"/>
</dbReference>
<evidence type="ECO:0000256" key="2">
    <source>
        <dbReference type="SAM" id="MobiDB-lite"/>
    </source>
</evidence>
<dbReference type="EMBL" id="JARZHI010000058">
    <property type="protein sequence ID" value="MDI1435408.1"/>
    <property type="molecule type" value="Genomic_DNA"/>
</dbReference>
<accession>A0ABT6P4C1</accession>
<dbReference type="PROSITE" id="PS50293">
    <property type="entry name" value="TPR_REGION"/>
    <property type="match status" value="1"/>
</dbReference>
<feature type="region of interest" description="Disordered" evidence="2">
    <location>
        <begin position="346"/>
        <end position="380"/>
    </location>
</feature>
<dbReference type="Gene3D" id="1.25.40.10">
    <property type="entry name" value="Tetratricopeptide repeat domain"/>
    <property type="match status" value="1"/>
</dbReference>
<comment type="caution">
    <text evidence="3">The sequence shown here is derived from an EMBL/GenBank/DDBJ whole genome shotgun (WGS) entry which is preliminary data.</text>
</comment>
<dbReference type="PROSITE" id="PS50005">
    <property type="entry name" value="TPR"/>
    <property type="match status" value="1"/>
</dbReference>
<feature type="compositionally biased region" description="Pro residues" evidence="2">
    <location>
        <begin position="306"/>
        <end position="318"/>
    </location>
</feature>
<dbReference type="Pfam" id="PF13181">
    <property type="entry name" value="TPR_8"/>
    <property type="match status" value="1"/>
</dbReference>
<gene>
    <name evidence="3" type="ORF">QHF89_38255</name>
</gene>
<evidence type="ECO:0000256" key="1">
    <source>
        <dbReference type="PROSITE-ProRule" id="PRU00339"/>
    </source>
</evidence>
<organism evidence="3 4">
    <name type="scientific">Polyangium sorediatum</name>
    <dbReference type="NCBI Taxonomy" id="889274"/>
    <lineage>
        <taxon>Bacteria</taxon>
        <taxon>Pseudomonadati</taxon>
        <taxon>Myxococcota</taxon>
        <taxon>Polyangia</taxon>
        <taxon>Polyangiales</taxon>
        <taxon>Polyangiaceae</taxon>
        <taxon>Polyangium</taxon>
    </lineage>
</organism>
<name>A0ABT6P4C1_9BACT</name>
<keyword evidence="4" id="KW-1185">Reference proteome</keyword>
<evidence type="ECO:0000313" key="3">
    <source>
        <dbReference type="EMBL" id="MDI1435408.1"/>
    </source>
</evidence>
<sequence>MRLLITAISAQDGVTSAPLAATGAGQLKSRLGREDAAFQVAEADPGRDLAEQIEALLAERGPSFRDPVMLYVACPALLSIDGELFLSLDPRNPTVGDALADVAAVLRDGAPGPKLIVLELADAKLGLDPTRAEVLVRAAEAATDPATSGIELILGARPRTADAAGLPLAQAMVAELDALPSGRTLTSRGLFDRLMSKLRESVPCLHHARAKVSFELVVGKPGRRDSTSTMPAPRLDVLPRSATPSPPAVQVALPPPPPAVQVALPPPPPAVQVVLPPPPPAAQLVPPPAEEPRPAPREPEVSFALPRPPRTFHPPPPPDDVDLTWAEENEDWGSMPRVIPLARPLAAPPGASLPPPPMATSSGGTSILGTDGPISSPISGREISPFARYTVEGELLASQGDPNGAIAAFRKALSVLGPSGDPHARAEMYVRIGELRSRHGEPDDAISDFEKALALRPGHIPALESLLLLCVSTRDWRGVMSAEERLLAALPSDTLRFERLIEFAARWEGEAEKPARARLLFERAREVRPQDPIVVEQIRRLALKSLPPAPRE</sequence>